<dbReference type="AlphaFoldDB" id="A0A2Z6AZ45"/>
<gene>
    <name evidence="1" type="ORF">DFE_1700</name>
</gene>
<dbReference type="EMBL" id="AP017378">
    <property type="protein sequence ID" value="BBD08426.1"/>
    <property type="molecule type" value="Genomic_DNA"/>
</dbReference>
<protein>
    <submittedName>
        <fullName evidence="1">Kinesin-like protein KIF20A</fullName>
    </submittedName>
</protein>
<dbReference type="KEGG" id="dfl:DFE_1700"/>
<sequence length="72" mass="8077">MLVDTYRLPIVPPVATPETAEPARAVIVAEDKHGRLVERQLELEPDLPSFVRLLADLRRCGYRGIVLRKVAS</sequence>
<evidence type="ECO:0000313" key="2">
    <source>
        <dbReference type="Proteomes" id="UP000269883"/>
    </source>
</evidence>
<name>A0A2Z6AZ45_9BACT</name>
<organism evidence="1 2">
    <name type="scientific">Desulfovibrio ferrophilus</name>
    <dbReference type="NCBI Taxonomy" id="241368"/>
    <lineage>
        <taxon>Bacteria</taxon>
        <taxon>Pseudomonadati</taxon>
        <taxon>Thermodesulfobacteriota</taxon>
        <taxon>Desulfovibrionia</taxon>
        <taxon>Desulfovibrionales</taxon>
        <taxon>Desulfovibrionaceae</taxon>
        <taxon>Desulfovibrio</taxon>
    </lineage>
</organism>
<accession>A0A2Z6AZ45</accession>
<dbReference type="RefSeq" id="WP_126378507.1">
    <property type="nucleotide sequence ID" value="NZ_AP017378.1"/>
</dbReference>
<keyword evidence="2" id="KW-1185">Reference proteome</keyword>
<reference evidence="1 2" key="1">
    <citation type="journal article" date="2018" name="Sci. Adv.">
        <title>Multi-heme cytochromes provide a pathway for survival in energy-limited environments.</title>
        <authorList>
            <person name="Deng X."/>
            <person name="Dohmae N."/>
            <person name="Nealson K.H."/>
            <person name="Hashimoto K."/>
            <person name="Okamoto A."/>
        </authorList>
    </citation>
    <scope>NUCLEOTIDE SEQUENCE [LARGE SCALE GENOMIC DNA]</scope>
    <source>
        <strain evidence="1 2">IS5</strain>
    </source>
</reference>
<dbReference type="Proteomes" id="UP000269883">
    <property type="component" value="Chromosome"/>
</dbReference>
<proteinExistence type="predicted"/>
<evidence type="ECO:0000313" key="1">
    <source>
        <dbReference type="EMBL" id="BBD08426.1"/>
    </source>
</evidence>